<feature type="domain" description="Endonuclease/exonuclease/phosphatase" evidence="2">
    <location>
        <begin position="716"/>
        <end position="1009"/>
    </location>
</feature>
<gene>
    <name evidence="3" type="ORF">LV89_03748</name>
</gene>
<keyword evidence="4" id="KW-1185">Reference proteome</keyword>
<evidence type="ECO:0000313" key="4">
    <source>
        <dbReference type="Proteomes" id="UP000245489"/>
    </source>
</evidence>
<dbReference type="InterPro" id="IPR036691">
    <property type="entry name" value="Endo/exonu/phosph_ase_sf"/>
</dbReference>
<evidence type="ECO:0000313" key="3">
    <source>
        <dbReference type="EMBL" id="PWK21455.1"/>
    </source>
</evidence>
<dbReference type="RefSeq" id="WP_146199207.1">
    <property type="nucleotide sequence ID" value="NZ_QGGO01000024.1"/>
</dbReference>
<comment type="caution">
    <text evidence="3">The sequence shown here is derived from an EMBL/GenBank/DDBJ whole genome shotgun (WGS) entry which is preliminary data.</text>
</comment>
<evidence type="ECO:0000259" key="2">
    <source>
        <dbReference type="Pfam" id="PF03372"/>
    </source>
</evidence>
<dbReference type="Gene3D" id="3.60.10.10">
    <property type="entry name" value="Endonuclease/exonuclease/phosphatase"/>
    <property type="match status" value="1"/>
</dbReference>
<dbReference type="GO" id="GO:0003824">
    <property type="term" value="F:catalytic activity"/>
    <property type="evidence" value="ECO:0007669"/>
    <property type="project" value="InterPro"/>
</dbReference>
<accession>A0A316DU23</accession>
<dbReference type="Pfam" id="PF03372">
    <property type="entry name" value="Exo_endo_phos"/>
    <property type="match status" value="1"/>
</dbReference>
<organism evidence="3 4">
    <name type="scientific">Arcicella aurantiaca</name>
    <dbReference type="NCBI Taxonomy" id="591202"/>
    <lineage>
        <taxon>Bacteria</taxon>
        <taxon>Pseudomonadati</taxon>
        <taxon>Bacteroidota</taxon>
        <taxon>Cytophagia</taxon>
        <taxon>Cytophagales</taxon>
        <taxon>Flectobacillaceae</taxon>
        <taxon>Arcicella</taxon>
    </lineage>
</organism>
<dbReference type="InterPro" id="IPR005135">
    <property type="entry name" value="Endo/exonuclease/phosphatase"/>
</dbReference>
<protein>
    <submittedName>
        <fullName evidence="3">Putative extracellular nuclease</fullName>
    </submittedName>
</protein>
<dbReference type="EMBL" id="QGGO01000024">
    <property type="protein sequence ID" value="PWK21455.1"/>
    <property type="molecule type" value="Genomic_DNA"/>
</dbReference>
<reference evidence="3 4" key="1">
    <citation type="submission" date="2018-05" db="EMBL/GenBank/DDBJ databases">
        <title>Genomic Encyclopedia of Archaeal and Bacterial Type Strains, Phase II (KMG-II): from individual species to whole genera.</title>
        <authorList>
            <person name="Goeker M."/>
        </authorList>
    </citation>
    <scope>NUCLEOTIDE SEQUENCE [LARGE SCALE GENOMIC DNA]</scope>
    <source>
        <strain evidence="3 4">DSM 22214</strain>
    </source>
</reference>
<proteinExistence type="predicted"/>
<name>A0A316DU23_9BACT</name>
<evidence type="ECO:0000256" key="1">
    <source>
        <dbReference type="SAM" id="SignalP"/>
    </source>
</evidence>
<dbReference type="AlphaFoldDB" id="A0A316DU23"/>
<dbReference type="SUPFAM" id="SSF56219">
    <property type="entry name" value="DNase I-like"/>
    <property type="match status" value="1"/>
</dbReference>
<dbReference type="Proteomes" id="UP000245489">
    <property type="component" value="Unassembled WGS sequence"/>
</dbReference>
<keyword evidence="1" id="KW-0732">Signal</keyword>
<dbReference type="OrthoDB" id="5500612at2"/>
<sequence length="1091" mass="114070">MKHFVNQNFRSVLLSVFSLLLFQTGFSQVNPTPLILTSNSHSIFTSWANTSTNGTFPSNMAFWVAGGRQEVTPPTVVGDWNCVYNLTSNSRFVGKGSDGISMVNTGTGALTTCSNPTSSATVYPYAIVLALNTTNRVSLDIVWTGGTVSTGQRPYILQLQYRIGSTGSFIDISGASYSGSTTGHSQVLTSTLPSACENQSLVQLRWIYIQSATGSGTRPELRIDEISVNSIPASPTLTVNPTSLTNFTYVESNGPSTAKSYTLSGSILSPDAGNITATAPTNFEISTTSGTTGFADSQTIPYTGGAFTGTTIYTRLKAGLAVGTYSGGNITHSGGNVASPPSVALSGSVTSVPPPVVTTTGTLTAFSTFVGNQATSQSYTVSGTNLVSDITITAPSGFEIKTGLGTYASSLVLPQSSGSVASTTIDVRLINTTAGTFSGNITHATTNLTPSPTVAVSGTVVAACATPTNISVVRASIPEQASYTGVSPNSPATVAGRVTAIFGTNKFYVQDATGGLAIFSTANGGVVAANGIALGDSVKVTGPTARFNGEAEFNGVTCVNKVTGSGVTTTPPAIVFDANNPPSGVNLPTFLTNNEGRLVKIISNNINVTGTFGSGTNYSITACNSQGEAEIRVDATATTIPSQPIPTVTQDITGVIGHYINASATVNILQLFPRTISDFSNSAITCVTPVPSPSASCGAIASTNVPVDSTLDVTAWNVEWLGNTTTSPSALGPTNDAQQMTNVISVLNTLKSDVFCVEEVCDHKQFIARVGTDLPDYGVVCQTKYYSHFFDSPETNSATSFGQKVCFLYKKSIVSYVDTLSLLASQYGYNATPVATPYPNNWASGRLPYMFVADITLNGLTKRINFVGLHAKSGSDAASYNRRKQDVIDLKAELDTNYPNANIIMLGDYNDDLDGSIYVGQTSTYANFVSDNTNYVQISKSLSDCAVSSTASYADIIDHIMVSNEFGVIPVTGPNPAPSTSGIYYLEKTVNVSRPINYVAGYTSTTSDHYPVNARFRFGLPPVAPATITSIGTGNWSSPSTWDCNCVPTSASDVIVDTAHTVTVDIASQAKTLNLKGTLNWVATFTLSLGM</sequence>
<feature type="chain" id="PRO_5016443593" evidence="1">
    <location>
        <begin position="30"/>
        <end position="1091"/>
    </location>
</feature>
<feature type="signal peptide" evidence="1">
    <location>
        <begin position="1"/>
        <end position="29"/>
    </location>
</feature>